<dbReference type="RefSeq" id="WP_101301603.1">
    <property type="nucleotide sequence ID" value="NZ_CP025197.1"/>
</dbReference>
<organism evidence="2 4">
    <name type="scientific">Acetivibrio saccincola</name>
    <dbReference type="NCBI Taxonomy" id="1677857"/>
    <lineage>
        <taxon>Bacteria</taxon>
        <taxon>Bacillati</taxon>
        <taxon>Bacillota</taxon>
        <taxon>Clostridia</taxon>
        <taxon>Eubacteriales</taxon>
        <taxon>Oscillospiraceae</taxon>
        <taxon>Acetivibrio</taxon>
    </lineage>
</organism>
<accession>A0A2K9E247</accession>
<feature type="compositionally biased region" description="Polar residues" evidence="1">
    <location>
        <begin position="68"/>
        <end position="78"/>
    </location>
</feature>
<evidence type="ECO:0000313" key="3">
    <source>
        <dbReference type="EMBL" id="PQQ67696.1"/>
    </source>
</evidence>
<dbReference type="EMBL" id="NEMB01000003">
    <property type="protein sequence ID" value="PQQ67696.1"/>
    <property type="molecule type" value="Genomic_DNA"/>
</dbReference>
<gene>
    <name evidence="3" type="ORF">B9R14_13685</name>
    <name evidence="2" type="ORF">HVS_09560</name>
</gene>
<protein>
    <submittedName>
        <fullName evidence="2">Bacterial extracellular solute-binding protein, family 3</fullName>
    </submittedName>
</protein>
<sequence length="296" mass="32878">MKMKSYFKMLSLLQVLLLLFLLISGCTREVDSSSGGNNKVDVPEATKASVEESDASEDSGAPEESETSETGTVNGTNISVSLPVIPPLITEEKTGAIVELVKAMADEYDDGEITLDVFPMARSIENVISGSADCHCPYIKNHNITDSDNMFYYTTEPFGMVIFVLYTNKNVKGLTPENVLDERFKVEIQPGHKEYLGDLPESPPEAGLQKVNSGRIDGYIATMSMCDQLIKTLDLKNIKRQKFDSFDTAIIFKKNDEGRQKRDIMNTLIKKIKDSGAYDEIMGEINSKEVFIPDEE</sequence>
<dbReference type="EMBL" id="CP025197">
    <property type="protein sequence ID" value="AUG57812.1"/>
    <property type="molecule type" value="Genomic_DNA"/>
</dbReference>
<keyword evidence="4" id="KW-1185">Reference proteome</keyword>
<evidence type="ECO:0000313" key="2">
    <source>
        <dbReference type="EMBL" id="AUG57812.1"/>
    </source>
</evidence>
<reference evidence="3 5" key="2">
    <citation type="journal article" date="2018" name="Syst. Appl. Microbiol.">
        <title>Characterization and high-quality draft genome sequence of Herbivorax saccincola A7, an anaerobic, alkaliphilic, thermophilic, cellulolytic, and xylanolytic bacterium.</title>
        <authorList>
            <person name="Aikawa S."/>
            <person name="Baramee S."/>
            <person name="Sermsathanaswadi J."/>
            <person name="Thianheng P."/>
            <person name="Tachaapaikoon C."/>
            <person name="Shikata A."/>
            <person name="Waeonukul R."/>
            <person name="Pason P."/>
            <person name="Ratanakhanokchai K."/>
            <person name="Kosugi A."/>
        </authorList>
    </citation>
    <scope>NUCLEOTIDE SEQUENCE [LARGE SCALE GENOMIC DNA]</scope>
    <source>
        <strain evidence="3 5">A7</strain>
    </source>
</reference>
<dbReference type="OrthoDB" id="9775197at2"/>
<feature type="region of interest" description="Disordered" evidence="1">
    <location>
        <begin position="29"/>
        <end position="78"/>
    </location>
</feature>
<dbReference type="SUPFAM" id="SSF53850">
    <property type="entry name" value="Periplasmic binding protein-like II"/>
    <property type="match status" value="1"/>
</dbReference>
<dbReference type="Proteomes" id="UP000239720">
    <property type="component" value="Unassembled WGS sequence"/>
</dbReference>
<reference evidence="2 4" key="1">
    <citation type="submission" date="2017-12" db="EMBL/GenBank/DDBJ databases">
        <title>Complete genome sequence of Herbivorax saccincola GGR1, a novel Cellulosome-producing hydrolytic bacterium in a thermophilic biogas plant, established by Illumina and Nanopore MinION sequencing.</title>
        <authorList>
            <person name="Pechtl A."/>
            <person name="Ruckert C."/>
            <person name="Koeck D.E."/>
            <person name="Maus I."/>
            <person name="Winkler A."/>
            <person name="Kalinowski J."/>
            <person name="Puhler A."/>
            <person name="Schwarz W.W."/>
            <person name="Zverlov V.V."/>
            <person name="Schluter A."/>
            <person name="Liebl W."/>
        </authorList>
    </citation>
    <scope>NUCLEOTIDE SEQUENCE [LARGE SCALE GENOMIC DNA]</scope>
    <source>
        <strain evidence="2">GGR1</strain>
        <strain evidence="4">SR1</strain>
    </source>
</reference>
<feature type="compositionally biased region" description="Acidic residues" evidence="1">
    <location>
        <begin position="51"/>
        <end position="67"/>
    </location>
</feature>
<name>A0A2K9E247_9FIRM</name>
<evidence type="ECO:0000256" key="1">
    <source>
        <dbReference type="SAM" id="MobiDB-lite"/>
    </source>
</evidence>
<dbReference type="AlphaFoldDB" id="A0A2K9E247"/>
<evidence type="ECO:0000313" key="4">
    <source>
        <dbReference type="Proteomes" id="UP000233534"/>
    </source>
</evidence>
<dbReference type="PROSITE" id="PS51257">
    <property type="entry name" value="PROKAR_LIPOPROTEIN"/>
    <property type="match status" value="1"/>
</dbReference>
<dbReference type="Proteomes" id="UP000233534">
    <property type="component" value="Chromosome"/>
</dbReference>
<dbReference type="KEGG" id="hsc:HVS_09560"/>
<evidence type="ECO:0000313" key="5">
    <source>
        <dbReference type="Proteomes" id="UP000239720"/>
    </source>
</evidence>
<proteinExistence type="predicted"/>
<dbReference type="Gene3D" id="3.40.190.10">
    <property type="entry name" value="Periplasmic binding protein-like II"/>
    <property type="match status" value="2"/>
</dbReference>